<gene>
    <name evidence="3" type="ORF">V473_21340</name>
</gene>
<evidence type="ECO:0000259" key="2">
    <source>
        <dbReference type="Pfam" id="PF20432"/>
    </source>
</evidence>
<dbReference type="InterPro" id="IPR024467">
    <property type="entry name" value="Xre/MbcA/ParS-like_toxin-bd"/>
</dbReference>
<dbReference type="Pfam" id="PF09722">
    <property type="entry name" value="Xre_MbcA_ParS_C"/>
    <property type="match status" value="1"/>
</dbReference>
<dbReference type="Proteomes" id="UP000052232">
    <property type="component" value="Unassembled WGS sequence"/>
</dbReference>
<name>A0A0J7XK21_9SPHN</name>
<dbReference type="PATRIC" id="fig|1420583.3.peg.4081"/>
<dbReference type="EMBL" id="JACT01000006">
    <property type="protein sequence ID" value="KMS52401.1"/>
    <property type="molecule type" value="Genomic_DNA"/>
</dbReference>
<comment type="caution">
    <text evidence="3">The sequence shown here is derived from an EMBL/GenBank/DDBJ whole genome shotgun (WGS) entry which is preliminary data.</text>
</comment>
<organism evidence="3 4">
    <name type="scientific">Sphingobium cupriresistens LL01</name>
    <dbReference type="NCBI Taxonomy" id="1420583"/>
    <lineage>
        <taxon>Bacteria</taxon>
        <taxon>Pseudomonadati</taxon>
        <taxon>Pseudomonadota</taxon>
        <taxon>Alphaproteobacteria</taxon>
        <taxon>Sphingomonadales</taxon>
        <taxon>Sphingomonadaceae</taxon>
        <taxon>Sphingobium</taxon>
    </lineage>
</organism>
<evidence type="ECO:0000259" key="1">
    <source>
        <dbReference type="Pfam" id="PF09722"/>
    </source>
</evidence>
<feature type="domain" description="Antitoxin Xre/MbcA/ParS-like toxin-binding" evidence="1">
    <location>
        <begin position="98"/>
        <end position="147"/>
    </location>
</feature>
<dbReference type="Pfam" id="PF20432">
    <property type="entry name" value="Xre-like-HTH"/>
    <property type="match status" value="1"/>
</dbReference>
<dbReference type="NCBIfam" id="TIGR02293">
    <property type="entry name" value="TAS_TIGR02293"/>
    <property type="match status" value="1"/>
</dbReference>
<dbReference type="AlphaFoldDB" id="A0A0J7XK21"/>
<evidence type="ECO:0000313" key="4">
    <source>
        <dbReference type="Proteomes" id="UP000052232"/>
    </source>
</evidence>
<accession>A0A0J7XK21</accession>
<dbReference type="InterPro" id="IPR011979">
    <property type="entry name" value="Antitox_Xre"/>
</dbReference>
<keyword evidence="4" id="KW-1185">Reference proteome</keyword>
<sequence>MIQEQQMASQPVTIETLLGVAPRKGDTRLGLSYSILEGLPVGALDHLADTVAPNDSRFKFRLISKATLDRRKKSASKRLTSEEGDKLARIAKVFSFALDIYKDPAKVRDFLGRAHPMLDNKPPLDVALATGPGADVVINLLGRAAYGGGA</sequence>
<dbReference type="STRING" id="1420583.V473_21340"/>
<evidence type="ECO:0000313" key="3">
    <source>
        <dbReference type="EMBL" id="KMS52401.1"/>
    </source>
</evidence>
<dbReference type="GO" id="GO:0003677">
    <property type="term" value="F:DNA binding"/>
    <property type="evidence" value="ECO:0007669"/>
    <property type="project" value="InterPro"/>
</dbReference>
<protein>
    <recommendedName>
        <fullName evidence="5">Antitoxin</fullName>
    </recommendedName>
</protein>
<evidence type="ECO:0008006" key="5">
    <source>
        <dbReference type="Google" id="ProtNLM"/>
    </source>
</evidence>
<dbReference type="InterPro" id="IPR046847">
    <property type="entry name" value="Xre-like_HTH"/>
</dbReference>
<feature type="domain" description="Antitoxin Xre-like helix-turn-helix" evidence="2">
    <location>
        <begin position="35"/>
        <end position="91"/>
    </location>
</feature>
<proteinExistence type="predicted"/>
<reference evidence="3 4" key="1">
    <citation type="journal article" date="2015" name="G3 (Bethesda)">
        <title>Insights into Ongoing Evolution of the Hexachlorocyclohexane Catabolic Pathway from Comparative Genomics of Ten Sphingomonadaceae Strains.</title>
        <authorList>
            <person name="Pearce S.L."/>
            <person name="Oakeshott J.G."/>
            <person name="Pandey G."/>
        </authorList>
    </citation>
    <scope>NUCLEOTIDE SEQUENCE [LARGE SCALE GENOMIC DNA]</scope>
    <source>
        <strain evidence="3 4">LL01</strain>
    </source>
</reference>